<evidence type="ECO:0000313" key="3">
    <source>
        <dbReference type="Proteomes" id="UP000814176"/>
    </source>
</evidence>
<feature type="compositionally biased region" description="Basic and acidic residues" evidence="1">
    <location>
        <begin position="45"/>
        <end position="54"/>
    </location>
</feature>
<dbReference type="RefSeq" id="XP_047782117.1">
    <property type="nucleotide sequence ID" value="XM_047926621.1"/>
</dbReference>
<reference evidence="2 3" key="1">
    <citation type="journal article" date="2021" name="Environ. Microbiol.">
        <title>Gene family expansions and transcriptome signatures uncover fungal adaptations to wood decay.</title>
        <authorList>
            <person name="Hage H."/>
            <person name="Miyauchi S."/>
            <person name="Viragh M."/>
            <person name="Drula E."/>
            <person name="Min B."/>
            <person name="Chaduli D."/>
            <person name="Navarro D."/>
            <person name="Favel A."/>
            <person name="Norest M."/>
            <person name="Lesage-Meessen L."/>
            <person name="Balint B."/>
            <person name="Merenyi Z."/>
            <person name="de Eugenio L."/>
            <person name="Morin E."/>
            <person name="Martinez A.T."/>
            <person name="Baldrian P."/>
            <person name="Stursova M."/>
            <person name="Martinez M.J."/>
            <person name="Novotny C."/>
            <person name="Magnuson J.K."/>
            <person name="Spatafora J.W."/>
            <person name="Maurice S."/>
            <person name="Pangilinan J."/>
            <person name="Andreopoulos W."/>
            <person name="LaButti K."/>
            <person name="Hundley H."/>
            <person name="Na H."/>
            <person name="Kuo A."/>
            <person name="Barry K."/>
            <person name="Lipzen A."/>
            <person name="Henrissat B."/>
            <person name="Riley R."/>
            <person name="Ahrendt S."/>
            <person name="Nagy L.G."/>
            <person name="Grigoriev I.V."/>
            <person name="Martin F."/>
            <person name="Rosso M.N."/>
        </authorList>
    </citation>
    <scope>NUCLEOTIDE SEQUENCE [LARGE SCALE GENOMIC DNA]</scope>
    <source>
        <strain evidence="2 3">CIRM-BRFM 1785</strain>
    </source>
</reference>
<gene>
    <name evidence="2" type="ORF">C8Q71DRAFT_846021</name>
</gene>
<evidence type="ECO:0000256" key="1">
    <source>
        <dbReference type="SAM" id="MobiDB-lite"/>
    </source>
</evidence>
<dbReference type="GeneID" id="72007353"/>
<feature type="region of interest" description="Disordered" evidence="1">
    <location>
        <begin position="1"/>
        <end position="22"/>
    </location>
</feature>
<comment type="caution">
    <text evidence="2">The sequence shown here is derived from an EMBL/GenBank/DDBJ whole genome shotgun (WGS) entry which is preliminary data.</text>
</comment>
<feature type="compositionally biased region" description="Polar residues" evidence="1">
    <location>
        <begin position="1"/>
        <end position="20"/>
    </location>
</feature>
<feature type="compositionally biased region" description="Polar residues" evidence="1">
    <location>
        <begin position="58"/>
        <end position="68"/>
    </location>
</feature>
<name>A0ABQ8KPW1_9APHY</name>
<protein>
    <submittedName>
        <fullName evidence="2">Uncharacterized protein</fullName>
    </submittedName>
</protein>
<feature type="compositionally biased region" description="Polar residues" evidence="1">
    <location>
        <begin position="151"/>
        <end position="182"/>
    </location>
</feature>
<feature type="compositionally biased region" description="Basic residues" evidence="1">
    <location>
        <begin position="80"/>
        <end position="90"/>
    </location>
</feature>
<proteinExistence type="predicted"/>
<organism evidence="2 3">
    <name type="scientific">Rhodofomes roseus</name>
    <dbReference type="NCBI Taxonomy" id="34475"/>
    <lineage>
        <taxon>Eukaryota</taxon>
        <taxon>Fungi</taxon>
        <taxon>Dikarya</taxon>
        <taxon>Basidiomycota</taxon>
        <taxon>Agaricomycotina</taxon>
        <taxon>Agaricomycetes</taxon>
        <taxon>Polyporales</taxon>
        <taxon>Rhodofomes</taxon>
    </lineage>
</organism>
<sequence>MATGQHSICSSTSPRFTTPQDYEWEDLGEGIFIARQVAPSSLPTQDRRETKQRENGSALDSSSAQHTPLPTDAERERPGRQRCKTTRHTSRGTNVEPDAWDIRTPETMSVPKTAGRRRRSAHGHLAASPGDAPPAKRTRRGREGAVERTPGTRSGTIAATTFVSQLPGSRTSAQSAPRTLTANVKRRVRTQPGAALTGVRSQTVAPEALALSPSPSRLDASNTGRVTGNNERAIPRRKRLIPGSAPEVHTSSPVPNSLALPPTITVTEFEAPRSPPSMGDVLDGATPLRRPPILPATDSSVASLFPNPSKRSSKLAPTDSFNSLFSEAPSSVD</sequence>
<accession>A0ABQ8KPW1</accession>
<feature type="compositionally biased region" description="Polar residues" evidence="1">
    <location>
        <begin position="213"/>
        <end position="230"/>
    </location>
</feature>
<feature type="compositionally biased region" description="Polar residues" evidence="1">
    <location>
        <begin position="319"/>
        <end position="333"/>
    </location>
</feature>
<keyword evidence="3" id="KW-1185">Reference proteome</keyword>
<dbReference type="Proteomes" id="UP000814176">
    <property type="component" value="Unassembled WGS sequence"/>
</dbReference>
<feature type="region of interest" description="Disordered" evidence="1">
    <location>
        <begin position="35"/>
        <end position="333"/>
    </location>
</feature>
<dbReference type="EMBL" id="JADCUA010000004">
    <property type="protein sequence ID" value="KAH9840651.1"/>
    <property type="molecule type" value="Genomic_DNA"/>
</dbReference>
<evidence type="ECO:0000313" key="2">
    <source>
        <dbReference type="EMBL" id="KAH9840651.1"/>
    </source>
</evidence>